<dbReference type="RefSeq" id="WP_204775871.1">
    <property type="nucleotide sequence ID" value="NZ_JACJJQ010000003.1"/>
</dbReference>
<dbReference type="PANTHER" id="PTHR40083:SF1">
    <property type="entry name" value="UPF0122 PROTEIN YLXM"/>
    <property type="match status" value="1"/>
</dbReference>
<evidence type="ECO:0000256" key="2">
    <source>
        <dbReference type="ARBA" id="ARBA00024764"/>
    </source>
</evidence>
<dbReference type="NCBIfam" id="NF045758">
    <property type="entry name" value="YlxM"/>
    <property type="match status" value="1"/>
</dbReference>
<dbReference type="NCBIfam" id="NF001070">
    <property type="entry name" value="PRK00118.1-6"/>
    <property type="match status" value="1"/>
</dbReference>
<dbReference type="InterPro" id="IPR036388">
    <property type="entry name" value="WH-like_DNA-bd_sf"/>
</dbReference>
<name>A0ABS2ELT8_9LACO</name>
<dbReference type="SUPFAM" id="SSF88659">
    <property type="entry name" value="Sigma3 and sigma4 domains of RNA polymerase sigma factors"/>
    <property type="match status" value="1"/>
</dbReference>
<proteinExistence type="inferred from homology"/>
<protein>
    <recommendedName>
        <fullName evidence="3">UPF0122 protein H5993_00925</fullName>
    </recommendedName>
</protein>
<evidence type="ECO:0000313" key="4">
    <source>
        <dbReference type="EMBL" id="MBM6753331.1"/>
    </source>
</evidence>
<dbReference type="InterPro" id="IPR054831">
    <property type="entry name" value="UPF0122_fam_protein"/>
</dbReference>
<dbReference type="Pfam" id="PF04297">
    <property type="entry name" value="UPF0122"/>
    <property type="match status" value="1"/>
</dbReference>
<keyword evidence="5" id="KW-1185">Reference proteome</keyword>
<keyword evidence="4" id="KW-0238">DNA-binding</keyword>
<dbReference type="Proteomes" id="UP000776629">
    <property type="component" value="Unassembled WGS sequence"/>
</dbReference>
<dbReference type="HAMAP" id="MF_00245">
    <property type="entry name" value="UPF0122"/>
    <property type="match status" value="1"/>
</dbReference>
<dbReference type="EMBL" id="JACJJQ010000003">
    <property type="protein sequence ID" value="MBM6753331.1"/>
    <property type="molecule type" value="Genomic_DNA"/>
</dbReference>
<dbReference type="PANTHER" id="PTHR40083">
    <property type="entry name" value="UPF0122 PROTEIN CBO2450/CLC_2298"/>
    <property type="match status" value="1"/>
</dbReference>
<accession>A0ABS2ELT8</accession>
<organism evidence="4 5">
    <name type="scientific">Limosilactobacillus alvi</name>
    <dbReference type="NCBI Taxonomy" id="990412"/>
    <lineage>
        <taxon>Bacteria</taxon>
        <taxon>Bacillati</taxon>
        <taxon>Bacillota</taxon>
        <taxon>Bacilli</taxon>
        <taxon>Lactobacillales</taxon>
        <taxon>Lactobacillaceae</taxon>
        <taxon>Limosilactobacillus</taxon>
    </lineage>
</organism>
<reference evidence="4 5" key="1">
    <citation type="journal article" date="2021" name="Sci. Rep.">
        <title>The distribution of antibiotic resistance genes in chicken gut microbiota commensals.</title>
        <authorList>
            <person name="Juricova H."/>
            <person name="Matiasovicova J."/>
            <person name="Kubasova T."/>
            <person name="Cejkova D."/>
            <person name="Rychlik I."/>
        </authorList>
    </citation>
    <scope>NUCLEOTIDE SEQUENCE [LARGE SCALE GENOMIC DNA]</scope>
    <source>
        <strain evidence="4 5">An810</strain>
    </source>
</reference>
<sequence length="113" mass="13228">MELEKNERVNALFAFYQPLLTKKQNEYLELYYVDDYSLGEIAEEFGVSRQAVYDNIKRTEKILNGYETKLGLLAEFTARNHQFDQLQAYVKAHYPQDQKLNQLVAGLATLEEE</sequence>
<dbReference type="InterPro" id="IPR007394">
    <property type="entry name" value="UPF0122"/>
</dbReference>
<gene>
    <name evidence="4" type="ORF">H5993_00925</name>
</gene>
<evidence type="ECO:0000256" key="1">
    <source>
        <dbReference type="ARBA" id="ARBA00008720"/>
    </source>
</evidence>
<dbReference type="InterPro" id="IPR013324">
    <property type="entry name" value="RNA_pol_sigma_r3/r4-like"/>
</dbReference>
<dbReference type="Gene3D" id="1.10.10.10">
    <property type="entry name" value="Winged helix-like DNA-binding domain superfamily/Winged helix DNA-binding domain"/>
    <property type="match status" value="1"/>
</dbReference>
<comment type="caution">
    <text evidence="4">The sequence shown here is derived from an EMBL/GenBank/DDBJ whole genome shotgun (WGS) entry which is preliminary data.</text>
</comment>
<dbReference type="GO" id="GO:0003677">
    <property type="term" value="F:DNA binding"/>
    <property type="evidence" value="ECO:0007669"/>
    <property type="project" value="UniProtKB-KW"/>
</dbReference>
<dbReference type="NCBIfam" id="NF001068">
    <property type="entry name" value="PRK00118.1-4"/>
    <property type="match status" value="1"/>
</dbReference>
<comment type="function">
    <text evidence="2 3">Might take part in the signal recognition particle (SRP) pathway. This is inferred from the conservation of its genetic proximity to ftsY/ffh. May be a regulatory protein.</text>
</comment>
<evidence type="ECO:0000256" key="3">
    <source>
        <dbReference type="HAMAP-Rule" id="MF_00245"/>
    </source>
</evidence>
<evidence type="ECO:0000313" key="5">
    <source>
        <dbReference type="Proteomes" id="UP000776629"/>
    </source>
</evidence>
<comment type="similarity">
    <text evidence="1 3">Belongs to the UPF0122 family.</text>
</comment>